<evidence type="ECO:0000313" key="3">
    <source>
        <dbReference type="Proteomes" id="UP000799640"/>
    </source>
</evidence>
<dbReference type="EMBL" id="ML996700">
    <property type="protein sequence ID" value="KAF2398287.1"/>
    <property type="molecule type" value="Genomic_DNA"/>
</dbReference>
<feature type="signal peptide" evidence="1">
    <location>
        <begin position="1"/>
        <end position="21"/>
    </location>
</feature>
<name>A0A6G1HR16_9PEZI</name>
<gene>
    <name evidence="2" type="ORF">EJ06DRAFT_532033</name>
</gene>
<accession>A0A6G1HR16</accession>
<evidence type="ECO:0000313" key="2">
    <source>
        <dbReference type="EMBL" id="KAF2398287.1"/>
    </source>
</evidence>
<dbReference type="Proteomes" id="UP000799640">
    <property type="component" value="Unassembled WGS sequence"/>
</dbReference>
<proteinExistence type="predicted"/>
<keyword evidence="3" id="KW-1185">Reference proteome</keyword>
<sequence length="193" mass="19929">MYTPSATLLFALFAAVPLSSAFPIDIRHLFHPRAPYSVVNVDAGLSPTPTTVTDVQVSTLVTTVENFATLTAVILTTPTPAPAPAVVTPAAASFPCVVHEGMWHTFDEASVLAHASATPLPIISSIPTILPSLVVPSAAPSVSVSPPLTTAPSRATLPSGMTAPFPVLPKESPIWVNRTEVPDVKGVNGGAHD</sequence>
<reference evidence="2" key="1">
    <citation type="journal article" date="2020" name="Stud. Mycol.">
        <title>101 Dothideomycetes genomes: a test case for predicting lifestyles and emergence of pathogens.</title>
        <authorList>
            <person name="Haridas S."/>
            <person name="Albert R."/>
            <person name="Binder M."/>
            <person name="Bloem J."/>
            <person name="Labutti K."/>
            <person name="Salamov A."/>
            <person name="Andreopoulos B."/>
            <person name="Baker S."/>
            <person name="Barry K."/>
            <person name="Bills G."/>
            <person name="Bluhm B."/>
            <person name="Cannon C."/>
            <person name="Castanera R."/>
            <person name="Culley D."/>
            <person name="Daum C."/>
            <person name="Ezra D."/>
            <person name="Gonzalez J."/>
            <person name="Henrissat B."/>
            <person name="Kuo A."/>
            <person name="Liang C."/>
            <person name="Lipzen A."/>
            <person name="Lutzoni F."/>
            <person name="Magnuson J."/>
            <person name="Mondo S."/>
            <person name="Nolan M."/>
            <person name="Ohm R."/>
            <person name="Pangilinan J."/>
            <person name="Park H.-J."/>
            <person name="Ramirez L."/>
            <person name="Alfaro M."/>
            <person name="Sun H."/>
            <person name="Tritt A."/>
            <person name="Yoshinaga Y."/>
            <person name="Zwiers L.-H."/>
            <person name="Turgeon B."/>
            <person name="Goodwin S."/>
            <person name="Spatafora J."/>
            <person name="Crous P."/>
            <person name="Grigoriev I."/>
        </authorList>
    </citation>
    <scope>NUCLEOTIDE SEQUENCE</scope>
    <source>
        <strain evidence="2">CBS 262.69</strain>
    </source>
</reference>
<dbReference type="AlphaFoldDB" id="A0A6G1HR16"/>
<evidence type="ECO:0000256" key="1">
    <source>
        <dbReference type="SAM" id="SignalP"/>
    </source>
</evidence>
<keyword evidence="1" id="KW-0732">Signal</keyword>
<protein>
    <submittedName>
        <fullName evidence="2">Uncharacterized protein</fullName>
    </submittedName>
</protein>
<feature type="chain" id="PRO_5026178687" evidence="1">
    <location>
        <begin position="22"/>
        <end position="193"/>
    </location>
</feature>
<organism evidence="2 3">
    <name type="scientific">Trichodelitschia bisporula</name>
    <dbReference type="NCBI Taxonomy" id="703511"/>
    <lineage>
        <taxon>Eukaryota</taxon>
        <taxon>Fungi</taxon>
        <taxon>Dikarya</taxon>
        <taxon>Ascomycota</taxon>
        <taxon>Pezizomycotina</taxon>
        <taxon>Dothideomycetes</taxon>
        <taxon>Dothideomycetes incertae sedis</taxon>
        <taxon>Phaeotrichales</taxon>
        <taxon>Phaeotrichaceae</taxon>
        <taxon>Trichodelitschia</taxon>
    </lineage>
</organism>